<feature type="domain" description="Thiamine pyrophosphate enzyme TPP-binding" evidence="7">
    <location>
        <begin position="399"/>
        <end position="546"/>
    </location>
</feature>
<feature type="domain" description="Thiamine pyrophosphate enzyme N-terminal TPP-binding" evidence="8">
    <location>
        <begin position="4"/>
        <end position="119"/>
    </location>
</feature>
<evidence type="ECO:0000256" key="3">
    <source>
        <dbReference type="ARBA" id="ARBA00023052"/>
    </source>
</evidence>
<dbReference type="Gene3D" id="3.40.50.1220">
    <property type="entry name" value="TPP-binding domain"/>
    <property type="match status" value="1"/>
</dbReference>
<dbReference type="InterPro" id="IPR000399">
    <property type="entry name" value="TPP-bd_CS"/>
</dbReference>
<protein>
    <submittedName>
        <fullName evidence="9">Thiamine pyrophosphate-binding protein</fullName>
    </submittedName>
</protein>
<dbReference type="Pfam" id="PF02776">
    <property type="entry name" value="TPP_enzyme_N"/>
    <property type="match status" value="1"/>
</dbReference>
<comment type="caution">
    <text evidence="9">The sequence shown here is derived from an EMBL/GenBank/DDBJ whole genome shotgun (WGS) entry which is preliminary data.</text>
</comment>
<dbReference type="InterPro" id="IPR045229">
    <property type="entry name" value="TPP_enz"/>
</dbReference>
<dbReference type="EMBL" id="RQFO01000017">
    <property type="protein sequence ID" value="TGL00193.1"/>
    <property type="molecule type" value="Genomic_DNA"/>
</dbReference>
<feature type="domain" description="Thiamine pyrophosphate enzyme central" evidence="6">
    <location>
        <begin position="196"/>
        <end position="329"/>
    </location>
</feature>
<keyword evidence="5" id="KW-0175">Coiled coil</keyword>
<evidence type="ECO:0000256" key="5">
    <source>
        <dbReference type="SAM" id="Coils"/>
    </source>
</evidence>
<dbReference type="InterPro" id="IPR029035">
    <property type="entry name" value="DHS-like_NAD/FAD-binding_dom"/>
</dbReference>
<evidence type="ECO:0000259" key="6">
    <source>
        <dbReference type="Pfam" id="PF00205"/>
    </source>
</evidence>
<dbReference type="Pfam" id="PF00205">
    <property type="entry name" value="TPP_enzyme_M"/>
    <property type="match status" value="1"/>
</dbReference>
<evidence type="ECO:0000256" key="2">
    <source>
        <dbReference type="ARBA" id="ARBA00007812"/>
    </source>
</evidence>
<comment type="cofactor">
    <cofactor evidence="1">
        <name>thiamine diphosphate</name>
        <dbReference type="ChEBI" id="CHEBI:58937"/>
    </cofactor>
</comment>
<dbReference type="InterPro" id="IPR029061">
    <property type="entry name" value="THDP-binding"/>
</dbReference>
<dbReference type="Gene3D" id="3.40.50.970">
    <property type="match status" value="2"/>
</dbReference>
<sequence>MKKTGAWLVRYALEQIGVRYTFGIPGVHNTEIYDELNSSESIHPMLVTHEGCGAFMADAISRTSNSIGTILIVPAAGVTHAASGIGEAFLDGIPMLVIAGGVRSDSQFKYQLHDMDQHALLKPITKQTFKVNTQAEIIETIYKAYQIATTGEPGPVFVEIPVNIQLYTGLVEDLPTYKQYCKLQTVTHSPFPFASLDEAVELLVQAKSPGLFLGWGAVDVTTSTIQIAELLGAPVSTTLQGLSAFPGNHPLHCGMSFGAAAVPVATNAFSECDCLLAVGTRFAEIATASFGVTVPKNLIHIDINPDVLSANYPAKVGITGDAKLILPELVKKLKLKLEKTKQNRENRLQKIKSEIAKNKQTYTEEWFQHDSKARVNPAKFFSALRSTLPDDGFVVVDDGNHTFLTAELMPIHKPRHMISPTDFNCMGYAVPATIATKMANPDKAVVGIIGDGAFLMTCMEINTASRNQIGAIFAVFNDGELSQIAQAQQVPYNRKTCTVLGVTRFEGIALATGAEYLRIETNEDIFENLKTAWTLTQEGRPVILDVNIDYSKKTRFTQGIVGTNLKRLPFAAKLRMISRALVRKVTG</sequence>
<comment type="similarity">
    <text evidence="2 4">Belongs to the TPP enzyme family.</text>
</comment>
<name>A0ABY2LM03_9LEPT</name>
<dbReference type="SUPFAM" id="SSF52518">
    <property type="entry name" value="Thiamin diphosphate-binding fold (THDP-binding)"/>
    <property type="match status" value="2"/>
</dbReference>
<dbReference type="InterPro" id="IPR012001">
    <property type="entry name" value="Thiamin_PyroP_enz_TPP-bd_dom"/>
</dbReference>
<evidence type="ECO:0000256" key="1">
    <source>
        <dbReference type="ARBA" id="ARBA00001964"/>
    </source>
</evidence>
<gene>
    <name evidence="9" type="ORF">EHQ31_15375</name>
</gene>
<dbReference type="Pfam" id="PF02775">
    <property type="entry name" value="TPP_enzyme_C"/>
    <property type="match status" value="1"/>
</dbReference>
<dbReference type="RefSeq" id="WP_135571690.1">
    <property type="nucleotide sequence ID" value="NZ_RQFN01000024.1"/>
</dbReference>
<evidence type="ECO:0000256" key="4">
    <source>
        <dbReference type="RuleBase" id="RU362132"/>
    </source>
</evidence>
<keyword evidence="3 4" id="KW-0786">Thiamine pyrophosphate</keyword>
<dbReference type="PROSITE" id="PS00187">
    <property type="entry name" value="TPP_ENZYMES"/>
    <property type="match status" value="1"/>
</dbReference>
<keyword evidence="10" id="KW-1185">Reference proteome</keyword>
<evidence type="ECO:0000259" key="7">
    <source>
        <dbReference type="Pfam" id="PF02775"/>
    </source>
</evidence>
<feature type="coiled-coil region" evidence="5">
    <location>
        <begin position="330"/>
        <end position="361"/>
    </location>
</feature>
<evidence type="ECO:0000313" key="10">
    <source>
        <dbReference type="Proteomes" id="UP000297465"/>
    </source>
</evidence>
<dbReference type="InterPro" id="IPR011766">
    <property type="entry name" value="TPP_enzyme_TPP-bd"/>
</dbReference>
<evidence type="ECO:0000259" key="8">
    <source>
        <dbReference type="Pfam" id="PF02776"/>
    </source>
</evidence>
<dbReference type="Proteomes" id="UP000297465">
    <property type="component" value="Unassembled WGS sequence"/>
</dbReference>
<reference evidence="10" key="1">
    <citation type="journal article" date="2019" name="PLoS Negl. Trop. Dis.">
        <title>Revisiting the worldwide diversity of Leptospira species in the environment.</title>
        <authorList>
            <person name="Vincent A.T."/>
            <person name="Schiettekatte O."/>
            <person name="Bourhy P."/>
            <person name="Veyrier F.J."/>
            <person name="Picardeau M."/>
        </authorList>
    </citation>
    <scope>NUCLEOTIDE SEQUENCE [LARGE SCALE GENOMIC DNA]</scope>
    <source>
        <strain evidence="10">201800278</strain>
    </source>
</reference>
<dbReference type="InterPro" id="IPR012000">
    <property type="entry name" value="Thiamin_PyroP_enz_cen_dom"/>
</dbReference>
<dbReference type="PANTHER" id="PTHR18968:SF13">
    <property type="entry name" value="ACETOLACTATE SYNTHASE CATALYTIC SUBUNIT, MITOCHONDRIAL"/>
    <property type="match status" value="1"/>
</dbReference>
<organism evidence="9 10">
    <name type="scientific">Leptospira montravelensis</name>
    <dbReference type="NCBI Taxonomy" id="2484961"/>
    <lineage>
        <taxon>Bacteria</taxon>
        <taxon>Pseudomonadati</taxon>
        <taxon>Spirochaetota</taxon>
        <taxon>Spirochaetia</taxon>
        <taxon>Leptospirales</taxon>
        <taxon>Leptospiraceae</taxon>
        <taxon>Leptospira</taxon>
    </lineage>
</organism>
<proteinExistence type="inferred from homology"/>
<accession>A0ABY2LM03</accession>
<dbReference type="PANTHER" id="PTHR18968">
    <property type="entry name" value="THIAMINE PYROPHOSPHATE ENZYMES"/>
    <property type="match status" value="1"/>
</dbReference>
<dbReference type="SUPFAM" id="SSF52467">
    <property type="entry name" value="DHS-like NAD/FAD-binding domain"/>
    <property type="match status" value="1"/>
</dbReference>
<evidence type="ECO:0000313" key="9">
    <source>
        <dbReference type="EMBL" id="TGL00193.1"/>
    </source>
</evidence>
<dbReference type="CDD" id="cd07035">
    <property type="entry name" value="TPP_PYR_POX_like"/>
    <property type="match status" value="1"/>
</dbReference>